<gene>
    <name evidence="1" type="ORF">SAMN02927914_04081</name>
</gene>
<dbReference type="AlphaFoldDB" id="A0A1G5Z2Y0"/>
<accession>A0A1G5Z2Y0</accession>
<name>A0A1G5Z2Y0_9HYPH</name>
<dbReference type="EMBL" id="FMXM01000013">
    <property type="protein sequence ID" value="SDA88876.1"/>
    <property type="molecule type" value="Genomic_DNA"/>
</dbReference>
<dbReference type="RefSeq" id="WP_167365167.1">
    <property type="nucleotide sequence ID" value="NZ_FMXM01000013.1"/>
</dbReference>
<sequence length="57" mass="6362">MPLTLRTTLCEIRDDLHALRRMVAARGHIETIQGIDALIGVAEAETIKAIRRIDRPA</sequence>
<evidence type="ECO:0000313" key="2">
    <source>
        <dbReference type="Proteomes" id="UP000198588"/>
    </source>
</evidence>
<protein>
    <submittedName>
        <fullName evidence="1">Uncharacterized protein</fullName>
    </submittedName>
</protein>
<dbReference type="Proteomes" id="UP000198588">
    <property type="component" value="Unassembled WGS sequence"/>
</dbReference>
<evidence type="ECO:0000313" key="1">
    <source>
        <dbReference type="EMBL" id="SDA88876.1"/>
    </source>
</evidence>
<organism evidence="1 2">
    <name type="scientific">Mesorhizobium qingshengii</name>
    <dbReference type="NCBI Taxonomy" id="1165689"/>
    <lineage>
        <taxon>Bacteria</taxon>
        <taxon>Pseudomonadati</taxon>
        <taxon>Pseudomonadota</taxon>
        <taxon>Alphaproteobacteria</taxon>
        <taxon>Hyphomicrobiales</taxon>
        <taxon>Phyllobacteriaceae</taxon>
        <taxon>Mesorhizobium</taxon>
    </lineage>
</organism>
<reference evidence="1 2" key="1">
    <citation type="submission" date="2016-10" db="EMBL/GenBank/DDBJ databases">
        <authorList>
            <person name="de Groot N.N."/>
        </authorList>
    </citation>
    <scope>NUCLEOTIDE SEQUENCE [LARGE SCALE GENOMIC DNA]</scope>
    <source>
        <strain evidence="1 2">CGMCC 1.12097</strain>
    </source>
</reference>
<proteinExistence type="predicted"/>